<evidence type="ECO:0000313" key="5">
    <source>
        <dbReference type="EMBL" id="GBQ89962.1"/>
    </source>
</evidence>
<keyword evidence="1" id="KW-0805">Transcription regulation</keyword>
<keyword evidence="2" id="KW-0238">DNA-binding</keyword>
<dbReference type="SMART" id="SM00895">
    <property type="entry name" value="FCD"/>
    <property type="match status" value="1"/>
</dbReference>
<dbReference type="PANTHER" id="PTHR43537:SF5">
    <property type="entry name" value="UXU OPERON TRANSCRIPTIONAL REGULATOR"/>
    <property type="match status" value="1"/>
</dbReference>
<dbReference type="Gene3D" id="1.20.120.530">
    <property type="entry name" value="GntR ligand-binding domain-like"/>
    <property type="match status" value="1"/>
</dbReference>
<dbReference type="InterPro" id="IPR000524">
    <property type="entry name" value="Tscrpt_reg_HTH_GntR"/>
</dbReference>
<dbReference type="SUPFAM" id="SSF46785">
    <property type="entry name" value="Winged helix' DNA-binding domain"/>
    <property type="match status" value="1"/>
</dbReference>
<proteinExistence type="predicted"/>
<dbReference type="InterPro" id="IPR011711">
    <property type="entry name" value="GntR_C"/>
</dbReference>
<evidence type="ECO:0000256" key="1">
    <source>
        <dbReference type="ARBA" id="ARBA00023015"/>
    </source>
</evidence>
<dbReference type="InterPro" id="IPR008920">
    <property type="entry name" value="TF_FadR/GntR_C"/>
</dbReference>
<dbReference type="SUPFAM" id="SSF48008">
    <property type="entry name" value="GntR ligand-binding domain-like"/>
    <property type="match status" value="1"/>
</dbReference>
<gene>
    <name evidence="5" type="ORF">AA0535_1928</name>
</gene>
<keyword evidence="3" id="KW-0804">Transcription</keyword>
<dbReference type="PANTHER" id="PTHR43537">
    <property type="entry name" value="TRANSCRIPTIONAL REGULATOR, GNTR FAMILY"/>
    <property type="match status" value="1"/>
</dbReference>
<sequence length="224" mass="24602">MPLSPARRQSLVDSALGALREQIASGVWPVGSRIPIEGELAELLQVGRNTVREAIRVLSHAGILEVRQGNGTYVRALEGSDLMPRMLDKTSPQDHVELLTMLEIEAVRLAAIRRTASDLKRIKAGLDAREERHECKSVNVFLDHDVPFYTAIAEASHNSALSQLYTYFLGTAREFARSGAVENSDQGATQSLHHDLYDAIKSSDPIQAVRLAQALLTPDAGRRI</sequence>
<name>A0ABQ0Q3R1_9PROT</name>
<organism evidence="5 6">
    <name type="scientific">Asaia krungthepensis NRIC 0535</name>
    <dbReference type="NCBI Taxonomy" id="1307925"/>
    <lineage>
        <taxon>Bacteria</taxon>
        <taxon>Pseudomonadati</taxon>
        <taxon>Pseudomonadota</taxon>
        <taxon>Alphaproteobacteria</taxon>
        <taxon>Acetobacterales</taxon>
        <taxon>Acetobacteraceae</taxon>
        <taxon>Asaia</taxon>
    </lineage>
</organism>
<dbReference type="PROSITE" id="PS50949">
    <property type="entry name" value="HTH_GNTR"/>
    <property type="match status" value="1"/>
</dbReference>
<comment type="caution">
    <text evidence="5">The sequence shown here is derived from an EMBL/GenBank/DDBJ whole genome shotgun (WGS) entry which is preliminary data.</text>
</comment>
<dbReference type="PRINTS" id="PR00035">
    <property type="entry name" value="HTHGNTR"/>
</dbReference>
<keyword evidence="6" id="KW-1185">Reference proteome</keyword>
<reference evidence="5" key="1">
    <citation type="submission" date="2013-04" db="EMBL/GenBank/DDBJ databases">
        <title>The genome sequencing project of 58 acetic acid bacteria.</title>
        <authorList>
            <person name="Okamoto-Kainuma A."/>
            <person name="Ishikawa M."/>
            <person name="Umino S."/>
            <person name="Koizumi Y."/>
            <person name="Shiwa Y."/>
            <person name="Yoshikawa H."/>
            <person name="Matsutani M."/>
            <person name="Matsushita K."/>
        </authorList>
    </citation>
    <scope>NUCLEOTIDE SEQUENCE</scope>
    <source>
        <strain evidence="5">NRIC 0535</strain>
    </source>
</reference>
<evidence type="ECO:0000259" key="4">
    <source>
        <dbReference type="PROSITE" id="PS50949"/>
    </source>
</evidence>
<dbReference type="Gene3D" id="1.10.10.10">
    <property type="entry name" value="Winged helix-like DNA-binding domain superfamily/Winged helix DNA-binding domain"/>
    <property type="match status" value="1"/>
</dbReference>
<dbReference type="EMBL" id="BAPV01000015">
    <property type="protein sequence ID" value="GBQ89962.1"/>
    <property type="molecule type" value="Genomic_DNA"/>
</dbReference>
<dbReference type="InterPro" id="IPR036390">
    <property type="entry name" value="WH_DNA-bd_sf"/>
</dbReference>
<protein>
    <submittedName>
        <fullName evidence="5">GntR family transcriptional regulator</fullName>
    </submittedName>
</protein>
<evidence type="ECO:0000313" key="6">
    <source>
        <dbReference type="Proteomes" id="UP001062776"/>
    </source>
</evidence>
<dbReference type="InterPro" id="IPR036388">
    <property type="entry name" value="WH-like_DNA-bd_sf"/>
</dbReference>
<accession>A0ABQ0Q3R1</accession>
<feature type="domain" description="HTH gntR-type" evidence="4">
    <location>
        <begin position="9"/>
        <end position="77"/>
    </location>
</feature>
<dbReference type="SMART" id="SM00345">
    <property type="entry name" value="HTH_GNTR"/>
    <property type="match status" value="1"/>
</dbReference>
<evidence type="ECO:0000256" key="2">
    <source>
        <dbReference type="ARBA" id="ARBA00023125"/>
    </source>
</evidence>
<dbReference type="CDD" id="cd07377">
    <property type="entry name" value="WHTH_GntR"/>
    <property type="match status" value="1"/>
</dbReference>
<dbReference type="Pfam" id="PF00392">
    <property type="entry name" value="GntR"/>
    <property type="match status" value="1"/>
</dbReference>
<dbReference type="Proteomes" id="UP001062776">
    <property type="component" value="Unassembled WGS sequence"/>
</dbReference>
<dbReference type="Pfam" id="PF07729">
    <property type="entry name" value="FCD"/>
    <property type="match status" value="1"/>
</dbReference>
<evidence type="ECO:0000256" key="3">
    <source>
        <dbReference type="ARBA" id="ARBA00023163"/>
    </source>
</evidence>